<dbReference type="Proteomes" id="UP000805193">
    <property type="component" value="Unassembled WGS sequence"/>
</dbReference>
<reference evidence="1 2" key="1">
    <citation type="journal article" date="2020" name="Cell">
        <title>Large-Scale Comparative Analyses of Tick Genomes Elucidate Their Genetic Diversity and Vector Capacities.</title>
        <authorList>
            <consortium name="Tick Genome and Microbiome Consortium (TIGMIC)"/>
            <person name="Jia N."/>
            <person name="Wang J."/>
            <person name="Shi W."/>
            <person name="Du L."/>
            <person name="Sun Y."/>
            <person name="Zhan W."/>
            <person name="Jiang J.F."/>
            <person name="Wang Q."/>
            <person name="Zhang B."/>
            <person name="Ji P."/>
            <person name="Bell-Sakyi L."/>
            <person name="Cui X.M."/>
            <person name="Yuan T.T."/>
            <person name="Jiang B.G."/>
            <person name="Yang W.F."/>
            <person name="Lam T.T."/>
            <person name="Chang Q.C."/>
            <person name="Ding S.J."/>
            <person name="Wang X.J."/>
            <person name="Zhu J.G."/>
            <person name="Ruan X.D."/>
            <person name="Zhao L."/>
            <person name="Wei J.T."/>
            <person name="Ye R.Z."/>
            <person name="Que T.C."/>
            <person name="Du C.H."/>
            <person name="Zhou Y.H."/>
            <person name="Cheng J.X."/>
            <person name="Dai P.F."/>
            <person name="Guo W.B."/>
            <person name="Han X.H."/>
            <person name="Huang E.J."/>
            <person name="Li L.F."/>
            <person name="Wei W."/>
            <person name="Gao Y.C."/>
            <person name="Liu J.Z."/>
            <person name="Shao H.Z."/>
            <person name="Wang X."/>
            <person name="Wang C.C."/>
            <person name="Yang T.C."/>
            <person name="Huo Q.B."/>
            <person name="Li W."/>
            <person name="Chen H.Y."/>
            <person name="Chen S.E."/>
            <person name="Zhou L.G."/>
            <person name="Ni X.B."/>
            <person name="Tian J.H."/>
            <person name="Sheng Y."/>
            <person name="Liu T."/>
            <person name="Pan Y.S."/>
            <person name="Xia L.Y."/>
            <person name="Li J."/>
            <person name="Zhao F."/>
            <person name="Cao W.C."/>
        </authorList>
    </citation>
    <scope>NUCLEOTIDE SEQUENCE [LARGE SCALE GENOMIC DNA]</scope>
    <source>
        <strain evidence="1">Iper-2018</strain>
    </source>
</reference>
<proteinExistence type="predicted"/>
<sequence length="101" mass="10910">MKRIPSIEKGATALADLRATLKLSHQGPHHKTFRGHMGTTVQACQAAAAIEAPSVQVVKGSYQNLLNSVGNVDTIFNEIRKTRGQHSNISVGCILKLSYRA</sequence>
<accession>A0AC60P0N5</accession>
<keyword evidence="2" id="KW-1185">Reference proteome</keyword>
<name>A0AC60P0N5_IXOPE</name>
<evidence type="ECO:0000313" key="2">
    <source>
        <dbReference type="Proteomes" id="UP000805193"/>
    </source>
</evidence>
<comment type="caution">
    <text evidence="1">The sequence shown here is derived from an EMBL/GenBank/DDBJ whole genome shotgun (WGS) entry which is preliminary data.</text>
</comment>
<gene>
    <name evidence="1" type="ORF">HPB47_009878</name>
</gene>
<evidence type="ECO:0000313" key="1">
    <source>
        <dbReference type="EMBL" id="KAG0412976.1"/>
    </source>
</evidence>
<organism evidence="1 2">
    <name type="scientific">Ixodes persulcatus</name>
    <name type="common">Taiga tick</name>
    <dbReference type="NCBI Taxonomy" id="34615"/>
    <lineage>
        <taxon>Eukaryota</taxon>
        <taxon>Metazoa</taxon>
        <taxon>Ecdysozoa</taxon>
        <taxon>Arthropoda</taxon>
        <taxon>Chelicerata</taxon>
        <taxon>Arachnida</taxon>
        <taxon>Acari</taxon>
        <taxon>Parasitiformes</taxon>
        <taxon>Ixodida</taxon>
        <taxon>Ixodoidea</taxon>
        <taxon>Ixodidae</taxon>
        <taxon>Ixodinae</taxon>
        <taxon>Ixodes</taxon>
    </lineage>
</organism>
<protein>
    <submittedName>
        <fullName evidence="1">Uncharacterized protein</fullName>
    </submittedName>
</protein>
<dbReference type="EMBL" id="JABSTQ010011304">
    <property type="protein sequence ID" value="KAG0412976.1"/>
    <property type="molecule type" value="Genomic_DNA"/>
</dbReference>